<dbReference type="AlphaFoldDB" id="A0A540X075"/>
<evidence type="ECO:0000259" key="2">
    <source>
        <dbReference type="Pfam" id="PF01551"/>
    </source>
</evidence>
<feature type="transmembrane region" description="Helical" evidence="1">
    <location>
        <begin position="155"/>
        <end position="177"/>
    </location>
</feature>
<dbReference type="RefSeq" id="WP_141643636.1">
    <property type="nucleotide sequence ID" value="NZ_VIFM01000062.1"/>
</dbReference>
<gene>
    <name evidence="3" type="ORF">FJV41_17485</name>
</gene>
<keyword evidence="1" id="KW-0472">Membrane</keyword>
<accession>A0A540X075</accession>
<dbReference type="Pfam" id="PF01551">
    <property type="entry name" value="Peptidase_M23"/>
    <property type="match status" value="1"/>
</dbReference>
<dbReference type="CDD" id="cd12797">
    <property type="entry name" value="M23_peptidase"/>
    <property type="match status" value="1"/>
</dbReference>
<dbReference type="InterPro" id="IPR016047">
    <property type="entry name" value="M23ase_b-sheet_dom"/>
</dbReference>
<name>A0A540X075_9BACT</name>
<keyword evidence="1" id="KW-0812">Transmembrane</keyword>
<feature type="domain" description="M23ase beta-sheet core" evidence="2">
    <location>
        <begin position="222"/>
        <end position="320"/>
    </location>
</feature>
<dbReference type="Gene3D" id="2.70.70.10">
    <property type="entry name" value="Glucose Permease (Domain IIA)"/>
    <property type="match status" value="1"/>
</dbReference>
<sequence length="344" mass="36862">MKRYGTTWSIILAVFGVYGLVMFGVSFAGLTGETPMVLSSVLGLLVWAAFVALVIHALRFTLPVAKGSDDKVDESLRWTSRTLLAAAIASLFTAVALAPGAFAACGPTFLANLYHWGGIVGSIAAFAFWFAFPHIARGMLEGRAAKVELHRVRNIVLTGAVVYGLIGVFWLGAWLVLRGSIDSGEYPSAASSPYRLPYPEGDRSWVIQGNNSHLNHNDDEEYAWDFRRQCGTPVLAARAGTVSRVVDTNSGNGGDKPNNRIEVEHGDGTVGRYFHISKGTAKVGVGDTVSQGQQLAEVGNVGNSLTGHIHFDVEKGGDSIPVTFNNVDEDKGIPRTFEGYASTK</sequence>
<dbReference type="OrthoDB" id="9815245at2"/>
<organism evidence="3 4">
    <name type="scientific">Myxococcus llanfairpwllgwyngyllgogerychwyrndrobwllllantysiliogogogochensis</name>
    <dbReference type="NCBI Taxonomy" id="2590453"/>
    <lineage>
        <taxon>Bacteria</taxon>
        <taxon>Pseudomonadati</taxon>
        <taxon>Myxococcota</taxon>
        <taxon>Myxococcia</taxon>
        <taxon>Myxococcales</taxon>
        <taxon>Cystobacterineae</taxon>
        <taxon>Myxococcaceae</taxon>
        <taxon>Myxococcus</taxon>
    </lineage>
</organism>
<keyword evidence="4" id="KW-1185">Reference proteome</keyword>
<dbReference type="InterPro" id="IPR011055">
    <property type="entry name" value="Dup_hybrid_motif"/>
</dbReference>
<dbReference type="PANTHER" id="PTHR21666">
    <property type="entry name" value="PEPTIDASE-RELATED"/>
    <property type="match status" value="1"/>
</dbReference>
<feature type="transmembrane region" description="Helical" evidence="1">
    <location>
        <begin position="36"/>
        <end position="62"/>
    </location>
</feature>
<feature type="transmembrane region" description="Helical" evidence="1">
    <location>
        <begin position="83"/>
        <end position="102"/>
    </location>
</feature>
<dbReference type="EMBL" id="VIFM01000062">
    <property type="protein sequence ID" value="TQF14652.1"/>
    <property type="molecule type" value="Genomic_DNA"/>
</dbReference>
<dbReference type="Proteomes" id="UP000315369">
    <property type="component" value="Unassembled WGS sequence"/>
</dbReference>
<evidence type="ECO:0000313" key="3">
    <source>
        <dbReference type="EMBL" id="TQF14652.1"/>
    </source>
</evidence>
<protein>
    <submittedName>
        <fullName evidence="3">M23 family metallopeptidase</fullName>
    </submittedName>
</protein>
<evidence type="ECO:0000313" key="4">
    <source>
        <dbReference type="Proteomes" id="UP000315369"/>
    </source>
</evidence>
<dbReference type="SUPFAM" id="SSF51261">
    <property type="entry name" value="Duplicated hybrid motif"/>
    <property type="match status" value="1"/>
</dbReference>
<reference evidence="3 4" key="1">
    <citation type="submission" date="2019-06" db="EMBL/GenBank/DDBJ databases">
        <authorList>
            <person name="Livingstone P."/>
            <person name="Whitworth D."/>
        </authorList>
    </citation>
    <scope>NUCLEOTIDE SEQUENCE [LARGE SCALE GENOMIC DNA]</scope>
    <source>
        <strain evidence="3 4">AM401</strain>
    </source>
</reference>
<dbReference type="InterPro" id="IPR050570">
    <property type="entry name" value="Cell_wall_metabolism_enzyme"/>
</dbReference>
<keyword evidence="1" id="KW-1133">Transmembrane helix</keyword>
<feature type="transmembrane region" description="Helical" evidence="1">
    <location>
        <begin position="7"/>
        <end position="30"/>
    </location>
</feature>
<feature type="transmembrane region" description="Helical" evidence="1">
    <location>
        <begin position="114"/>
        <end position="135"/>
    </location>
</feature>
<comment type="caution">
    <text evidence="3">The sequence shown here is derived from an EMBL/GenBank/DDBJ whole genome shotgun (WGS) entry which is preliminary data.</text>
</comment>
<dbReference type="PANTHER" id="PTHR21666:SF270">
    <property type="entry name" value="MUREIN HYDROLASE ACTIVATOR ENVC"/>
    <property type="match status" value="1"/>
</dbReference>
<proteinExistence type="predicted"/>
<evidence type="ECO:0000256" key="1">
    <source>
        <dbReference type="SAM" id="Phobius"/>
    </source>
</evidence>
<dbReference type="GO" id="GO:0004222">
    <property type="term" value="F:metalloendopeptidase activity"/>
    <property type="evidence" value="ECO:0007669"/>
    <property type="project" value="TreeGrafter"/>
</dbReference>